<keyword evidence="3 6" id="KW-0547">Nucleotide-binding</keyword>
<dbReference type="GO" id="GO:0005634">
    <property type="term" value="C:nucleus"/>
    <property type="evidence" value="ECO:0007669"/>
    <property type="project" value="TreeGrafter"/>
</dbReference>
<evidence type="ECO:0000256" key="1">
    <source>
        <dbReference type="ARBA" id="ARBA00022527"/>
    </source>
</evidence>
<dbReference type="InterPro" id="IPR017441">
    <property type="entry name" value="Protein_kinase_ATP_BS"/>
</dbReference>
<feature type="domain" description="Protein kinase" evidence="8">
    <location>
        <begin position="10"/>
        <end position="393"/>
    </location>
</feature>
<dbReference type="WBParaSite" id="BXY_1397400.1">
    <property type="protein sequence ID" value="BXY_1397400.1"/>
    <property type="gene ID" value="BXY_1397400"/>
</dbReference>
<evidence type="ECO:0000256" key="4">
    <source>
        <dbReference type="ARBA" id="ARBA00022777"/>
    </source>
</evidence>
<feature type="region of interest" description="Disordered" evidence="7">
    <location>
        <begin position="337"/>
        <end position="432"/>
    </location>
</feature>
<feature type="compositionally biased region" description="Polar residues" evidence="7">
    <location>
        <begin position="414"/>
        <end position="425"/>
    </location>
</feature>
<feature type="region of interest" description="Disordered" evidence="7">
    <location>
        <begin position="275"/>
        <end position="311"/>
    </location>
</feature>
<keyword evidence="2" id="KW-0808">Transferase</keyword>
<dbReference type="Proteomes" id="UP000095284">
    <property type="component" value="Unplaced"/>
</dbReference>
<dbReference type="AlphaFoldDB" id="A0A1I7SLP1"/>
<evidence type="ECO:0000256" key="7">
    <source>
        <dbReference type="SAM" id="MobiDB-lite"/>
    </source>
</evidence>
<feature type="binding site" evidence="6">
    <location>
        <position position="38"/>
    </location>
    <ligand>
        <name>ATP</name>
        <dbReference type="ChEBI" id="CHEBI:30616"/>
    </ligand>
</feature>
<accession>A0A1I7SLP1</accession>
<evidence type="ECO:0000256" key="5">
    <source>
        <dbReference type="ARBA" id="ARBA00022840"/>
    </source>
</evidence>
<evidence type="ECO:0000313" key="10">
    <source>
        <dbReference type="WBParaSite" id="BXY_1397400.1"/>
    </source>
</evidence>
<dbReference type="PROSITE" id="PS00109">
    <property type="entry name" value="PROTEIN_KINASE_TYR"/>
    <property type="match status" value="1"/>
</dbReference>
<dbReference type="SUPFAM" id="SSF56112">
    <property type="entry name" value="Protein kinase-like (PK-like)"/>
    <property type="match status" value="1"/>
</dbReference>
<dbReference type="PANTHER" id="PTHR24345">
    <property type="entry name" value="SERINE/THREONINE-PROTEIN KINASE PLK"/>
    <property type="match status" value="1"/>
</dbReference>
<protein>
    <submittedName>
        <fullName evidence="10">Protein kinase domain-containing protein</fullName>
    </submittedName>
</protein>
<dbReference type="InterPro" id="IPR008266">
    <property type="entry name" value="Tyr_kinase_AS"/>
</dbReference>
<evidence type="ECO:0000259" key="8">
    <source>
        <dbReference type="PROSITE" id="PS50011"/>
    </source>
</evidence>
<evidence type="ECO:0000256" key="6">
    <source>
        <dbReference type="PROSITE-ProRule" id="PRU10141"/>
    </source>
</evidence>
<dbReference type="InterPro" id="IPR011009">
    <property type="entry name" value="Kinase-like_dom_sf"/>
</dbReference>
<proteinExistence type="predicted"/>
<reference evidence="10" key="1">
    <citation type="submission" date="2016-11" db="UniProtKB">
        <authorList>
            <consortium name="WormBaseParasite"/>
        </authorList>
    </citation>
    <scope>IDENTIFICATION</scope>
</reference>
<feature type="compositionally biased region" description="Basic and acidic residues" evidence="7">
    <location>
        <begin position="385"/>
        <end position="394"/>
    </location>
</feature>
<evidence type="ECO:0000256" key="3">
    <source>
        <dbReference type="ARBA" id="ARBA00022741"/>
    </source>
</evidence>
<dbReference type="eggNOG" id="KOG0032">
    <property type="taxonomic scope" value="Eukaryota"/>
</dbReference>
<name>A0A1I7SLP1_BURXY</name>
<keyword evidence="4" id="KW-0418">Kinase</keyword>
<feature type="compositionally biased region" description="Basic and acidic residues" evidence="7">
    <location>
        <begin position="294"/>
        <end position="311"/>
    </location>
</feature>
<dbReference type="PANTHER" id="PTHR24345:SF91">
    <property type="entry name" value="SERINE_THREONINE-PROTEIN KINASE PLK4"/>
    <property type="match status" value="1"/>
</dbReference>
<dbReference type="InterPro" id="IPR000719">
    <property type="entry name" value="Prot_kinase_dom"/>
</dbReference>
<evidence type="ECO:0000256" key="2">
    <source>
        <dbReference type="ARBA" id="ARBA00022679"/>
    </source>
</evidence>
<dbReference type="Pfam" id="PF00069">
    <property type="entry name" value="Pkinase"/>
    <property type="match status" value="1"/>
</dbReference>
<dbReference type="PROSITE" id="PS50011">
    <property type="entry name" value="PROTEIN_KINASE_DOM"/>
    <property type="match status" value="1"/>
</dbReference>
<sequence>MSSVIEQKGYKVTKEIGKGGYGVVYKATDRFGKVVALKKSDIKKGREQGLDLRTEATFMKILSQGDSPERNNFVKYIDSFDDGEYFILVMEYVENGSLFDYVKKEPMYLDAAVYVTLQIVNAVNYMHDKEIMHRDLSPGNILVVPRKDSRSKFIPKICDFGLAKHMKRPKEKHFTVCGTPQFQNFDHMKKGYGPEVDYSYIGALLYFMLTQQPIIRKNIMVSVDEIERKIESHTARDWICQLVMSDNDYERAFNRRKSITTPEEIRSQLKAIECRDKSIPRSQTSQRRRSTSRTLRELENREGRYSEDARRDRFSDMERYRDRERFGERNRYIDEEHRENNGYADGKELYHEPPRISRPESRERQRAGQVLELDPLRRQPSRPPTRTDSHRRLDSVNVPTNVETRRDRRLSLRSIPTQDQPSQPRYKSAPGQKVAPWPLPWNMKELEPMNNVFTQPGRCLLTINGSYKITIEVHDSQEVVNRIVVLHDVSMPSQFMTVHYPSGRSTHHKQALNDPPIPIGSKTKEITSCRELDRDPDLRKMYEYCNKFILYCRNKQARYKEDDRIIGLIGEVKWSGRVELRWGERLVDFDRADEDLVMNSIKGGNFNEDELTILRDFGRGVLREDRRLQRRIKMARDLGLIPTASTDDRRNDENRYR</sequence>
<keyword evidence="1" id="KW-0723">Serine/threonine-protein kinase</keyword>
<organism evidence="9 10">
    <name type="scientific">Bursaphelenchus xylophilus</name>
    <name type="common">Pinewood nematode worm</name>
    <name type="synonym">Aphelenchoides xylophilus</name>
    <dbReference type="NCBI Taxonomy" id="6326"/>
    <lineage>
        <taxon>Eukaryota</taxon>
        <taxon>Metazoa</taxon>
        <taxon>Ecdysozoa</taxon>
        <taxon>Nematoda</taxon>
        <taxon>Chromadorea</taxon>
        <taxon>Rhabditida</taxon>
        <taxon>Tylenchina</taxon>
        <taxon>Tylenchomorpha</taxon>
        <taxon>Aphelenchoidea</taxon>
        <taxon>Aphelenchoididae</taxon>
        <taxon>Bursaphelenchus</taxon>
    </lineage>
</organism>
<dbReference type="PROSITE" id="PS00107">
    <property type="entry name" value="PROTEIN_KINASE_ATP"/>
    <property type="match status" value="1"/>
</dbReference>
<dbReference type="GO" id="GO:0005524">
    <property type="term" value="F:ATP binding"/>
    <property type="evidence" value="ECO:0007669"/>
    <property type="project" value="UniProtKB-UniRule"/>
</dbReference>
<dbReference type="GO" id="GO:0004674">
    <property type="term" value="F:protein serine/threonine kinase activity"/>
    <property type="evidence" value="ECO:0007669"/>
    <property type="project" value="UniProtKB-KW"/>
</dbReference>
<evidence type="ECO:0000313" key="9">
    <source>
        <dbReference type="Proteomes" id="UP000095284"/>
    </source>
</evidence>
<feature type="compositionally biased region" description="Basic and acidic residues" evidence="7">
    <location>
        <begin position="337"/>
        <end position="366"/>
    </location>
</feature>
<keyword evidence="5 6" id="KW-0067">ATP-binding</keyword>
<dbReference type="Gene3D" id="1.10.510.10">
    <property type="entry name" value="Transferase(Phosphotransferase) domain 1"/>
    <property type="match status" value="1"/>
</dbReference>